<dbReference type="SUPFAM" id="SSF54909">
    <property type="entry name" value="Dimeric alpha+beta barrel"/>
    <property type="match status" value="1"/>
</dbReference>
<organism evidence="1">
    <name type="scientific">Candidatus Enterococcus dunnyi</name>
    <dbReference type="NCBI Taxonomy" id="1834192"/>
    <lineage>
        <taxon>Bacteria</taxon>
        <taxon>Bacillati</taxon>
        <taxon>Bacillota</taxon>
        <taxon>Bacilli</taxon>
        <taxon>Lactobacillales</taxon>
        <taxon>Enterococcaceae</taxon>
        <taxon>Enterococcus</taxon>
    </lineage>
</organism>
<evidence type="ECO:0000313" key="2">
    <source>
        <dbReference type="EMBL" id="WYJ94510.1"/>
    </source>
</evidence>
<reference evidence="1" key="1">
    <citation type="submission" date="2017-05" db="EMBL/GenBank/DDBJ databases">
        <title>The Genome Sequence of Enterococcus sp. 9D6_DIV0238.</title>
        <authorList>
            <consortium name="The Broad Institute Genomics Platform"/>
            <consortium name="The Broad Institute Genomic Center for Infectious Diseases"/>
            <person name="Earl A."/>
            <person name="Manson A."/>
            <person name="Schwartman J."/>
            <person name="Gilmore M."/>
            <person name="Abouelleil A."/>
            <person name="Cao P."/>
            <person name="Chapman S."/>
            <person name="Cusick C."/>
            <person name="Shea T."/>
            <person name="Young S."/>
            <person name="Neafsey D."/>
            <person name="Nusbaum C."/>
            <person name="Birren B."/>
        </authorList>
    </citation>
    <scope>NUCLEOTIDE SEQUENCE [LARGE SCALE GENOMIC DNA]</scope>
    <source>
        <strain evidence="1">9D6_DIV0238</strain>
    </source>
</reference>
<accession>A0A200J1A8</accession>
<evidence type="ECO:0000313" key="3">
    <source>
        <dbReference type="Proteomes" id="UP000196151"/>
    </source>
</evidence>
<dbReference type="OrthoDB" id="9809695at2"/>
<evidence type="ECO:0000313" key="1">
    <source>
        <dbReference type="EMBL" id="OUZ30417.1"/>
    </source>
</evidence>
<dbReference type="Gene3D" id="3.30.70.100">
    <property type="match status" value="1"/>
</dbReference>
<dbReference type="Proteomes" id="UP000196151">
    <property type="component" value="Chromosome"/>
</dbReference>
<keyword evidence="3" id="KW-1185">Reference proteome</keyword>
<dbReference type="InterPro" id="IPR011008">
    <property type="entry name" value="Dimeric_a/b-barrel"/>
</dbReference>
<reference evidence="2" key="2">
    <citation type="submission" date="2017-05" db="EMBL/GenBank/DDBJ databases">
        <authorList>
            <consortium name="The Broad Institute Genomics Platform"/>
            <consortium name="The Broad Institute Genomic Center for Infectious Diseases"/>
            <person name="Earl A."/>
            <person name="Manson A."/>
            <person name="Schwartman J."/>
            <person name="Gilmore M."/>
            <person name="Abouelleil A."/>
            <person name="Cao P."/>
            <person name="Chapman S."/>
            <person name="Cusick C."/>
            <person name="Shea T."/>
            <person name="Young S."/>
            <person name="Neafsey D."/>
            <person name="Nusbaum C."/>
            <person name="Birren B."/>
        </authorList>
    </citation>
    <scope>NUCLEOTIDE SEQUENCE</scope>
    <source>
        <strain evidence="2">9D6_DIV0238</strain>
    </source>
</reference>
<dbReference type="AlphaFoldDB" id="A0A200J1A8"/>
<name>A0A200J1A8_9ENTE</name>
<gene>
    <name evidence="2" type="ORF">A5889_002023</name>
    <name evidence="1" type="ORF">A5889_002705</name>
</gene>
<sequence length="104" mass="12270">MENKVQEILIYKLKENTGHEFHKIMTEESVPLHKRKGLKIIYCAKSLHDVDSYCLIREFDSLEQLERSQEKFYSDDDWVNGPREKIVSLIVSSSRFISKKGFMS</sequence>
<dbReference type="EMBL" id="CP147246">
    <property type="protein sequence ID" value="WYJ94510.1"/>
    <property type="molecule type" value="Genomic_DNA"/>
</dbReference>
<protein>
    <recommendedName>
        <fullName evidence="4">NIPSNAP domain-containing protein</fullName>
    </recommendedName>
</protein>
<proteinExistence type="predicted"/>
<reference evidence="2" key="3">
    <citation type="submission" date="2024-03" db="EMBL/GenBank/DDBJ databases">
        <title>The Genome Sequence of Enterococcus sp. DIV0238c.</title>
        <authorList>
            <consortium name="The Broad Institute Genomics Platform"/>
            <consortium name="The Broad Institute Microbial Omics Core"/>
            <consortium name="The Broad Institute Genomic Center for Infectious Diseases"/>
            <person name="Earl A."/>
            <person name="Manson A."/>
            <person name="Gilmore M."/>
            <person name="Schwartman J."/>
            <person name="Shea T."/>
            <person name="Abouelleil A."/>
            <person name="Cao P."/>
            <person name="Chapman S."/>
            <person name="Cusick C."/>
            <person name="Young S."/>
            <person name="Neafsey D."/>
            <person name="Nusbaum C."/>
            <person name="Birren B."/>
        </authorList>
    </citation>
    <scope>NUCLEOTIDE SEQUENCE</scope>
    <source>
        <strain evidence="2">9D6_DIV0238</strain>
    </source>
</reference>
<dbReference type="RefSeq" id="WP_087641786.1">
    <property type="nucleotide sequence ID" value="NZ_CP147246.1"/>
</dbReference>
<evidence type="ECO:0008006" key="4">
    <source>
        <dbReference type="Google" id="ProtNLM"/>
    </source>
</evidence>
<dbReference type="EMBL" id="NIBQ01000003">
    <property type="protein sequence ID" value="OUZ30417.1"/>
    <property type="molecule type" value="Genomic_DNA"/>
</dbReference>